<keyword evidence="3 6" id="KW-0812">Transmembrane</keyword>
<gene>
    <name evidence="8" type="ORF">CDN99_00075</name>
</gene>
<proteinExistence type="inferred from homology"/>
<dbReference type="EMBL" id="NIOF01000001">
    <property type="protein sequence ID" value="OWQ92948.1"/>
    <property type="molecule type" value="Genomic_DNA"/>
</dbReference>
<evidence type="ECO:0000256" key="4">
    <source>
        <dbReference type="ARBA" id="ARBA00022989"/>
    </source>
</evidence>
<keyword evidence="5 6" id="KW-0472">Membrane</keyword>
<accession>A0A246JJX4</accession>
<dbReference type="GO" id="GO:0005886">
    <property type="term" value="C:plasma membrane"/>
    <property type="evidence" value="ECO:0007669"/>
    <property type="project" value="TreeGrafter"/>
</dbReference>
<dbReference type="PANTHER" id="PTHR38459">
    <property type="entry name" value="PROPHAGE BACTOPRENOL-LINKED GLUCOSE TRANSLOCASE HOMOLOG"/>
    <property type="match status" value="1"/>
</dbReference>
<dbReference type="Proteomes" id="UP000197468">
    <property type="component" value="Unassembled WGS sequence"/>
</dbReference>
<evidence type="ECO:0000256" key="2">
    <source>
        <dbReference type="ARBA" id="ARBA00009399"/>
    </source>
</evidence>
<dbReference type="RefSeq" id="WP_088382096.1">
    <property type="nucleotide sequence ID" value="NZ_NIOF01000001.1"/>
</dbReference>
<dbReference type="AlphaFoldDB" id="A0A246JJX4"/>
<sequence>MADSPSPTPHEAPAARQAWHALSLGRFGRFVLVGGAATAVHYLVALLLLHLAGWGAVAASAGGAFVGAIASYVLNARFTFGVRGRHGHHAPRFAAVASLGWMLNALGMWGLLRLGLHPYVAQPIVTALVLLSNFGFNALWAMRPDDGR</sequence>
<dbReference type="InterPro" id="IPR051401">
    <property type="entry name" value="GtrA_CellWall_Glycosyl"/>
</dbReference>
<dbReference type="InterPro" id="IPR007267">
    <property type="entry name" value="GtrA_DPMS_TM"/>
</dbReference>
<evidence type="ECO:0000256" key="5">
    <source>
        <dbReference type="ARBA" id="ARBA00023136"/>
    </source>
</evidence>
<feature type="transmembrane region" description="Helical" evidence="6">
    <location>
        <begin position="93"/>
        <end position="112"/>
    </location>
</feature>
<evidence type="ECO:0000313" key="8">
    <source>
        <dbReference type="EMBL" id="OWQ92948.1"/>
    </source>
</evidence>
<evidence type="ECO:0000256" key="3">
    <source>
        <dbReference type="ARBA" id="ARBA00022692"/>
    </source>
</evidence>
<comment type="similarity">
    <text evidence="2">Belongs to the GtrA family.</text>
</comment>
<reference evidence="8 9" key="1">
    <citation type="journal article" date="2008" name="Int. J. Syst. Evol. Microbiol.">
        <title>Description of Roseateles aquatilis sp. nov. and Roseateles terrae sp. nov., in the class Betaproteobacteria, and emended description of the genus Roseateles.</title>
        <authorList>
            <person name="Gomila M."/>
            <person name="Bowien B."/>
            <person name="Falsen E."/>
            <person name="Moore E.R."/>
            <person name="Lalucat J."/>
        </authorList>
    </citation>
    <scope>NUCLEOTIDE SEQUENCE [LARGE SCALE GENOMIC DNA]</scope>
    <source>
        <strain evidence="8 9">CCUG 48205</strain>
    </source>
</reference>
<protein>
    <recommendedName>
        <fullName evidence="7">GtrA/DPMS transmembrane domain-containing protein</fullName>
    </recommendedName>
</protein>
<evidence type="ECO:0000256" key="6">
    <source>
        <dbReference type="SAM" id="Phobius"/>
    </source>
</evidence>
<dbReference type="GO" id="GO:0000271">
    <property type="term" value="P:polysaccharide biosynthetic process"/>
    <property type="evidence" value="ECO:0007669"/>
    <property type="project" value="InterPro"/>
</dbReference>
<feature type="transmembrane region" description="Helical" evidence="6">
    <location>
        <begin position="30"/>
        <end position="48"/>
    </location>
</feature>
<keyword evidence="9" id="KW-1185">Reference proteome</keyword>
<feature type="transmembrane region" description="Helical" evidence="6">
    <location>
        <begin position="54"/>
        <end position="73"/>
    </location>
</feature>
<evidence type="ECO:0000259" key="7">
    <source>
        <dbReference type="Pfam" id="PF04138"/>
    </source>
</evidence>
<feature type="domain" description="GtrA/DPMS transmembrane" evidence="7">
    <location>
        <begin position="29"/>
        <end position="141"/>
    </location>
</feature>
<dbReference type="OrthoDB" id="5296904at2"/>
<organism evidence="8 9">
    <name type="scientific">Roseateles aquatilis</name>
    <dbReference type="NCBI Taxonomy" id="431061"/>
    <lineage>
        <taxon>Bacteria</taxon>
        <taxon>Pseudomonadati</taxon>
        <taxon>Pseudomonadota</taxon>
        <taxon>Betaproteobacteria</taxon>
        <taxon>Burkholderiales</taxon>
        <taxon>Sphaerotilaceae</taxon>
        <taxon>Roseateles</taxon>
    </lineage>
</organism>
<feature type="transmembrane region" description="Helical" evidence="6">
    <location>
        <begin position="124"/>
        <end position="142"/>
    </location>
</feature>
<comment type="caution">
    <text evidence="8">The sequence shown here is derived from an EMBL/GenBank/DDBJ whole genome shotgun (WGS) entry which is preliminary data.</text>
</comment>
<dbReference type="PANTHER" id="PTHR38459:SF1">
    <property type="entry name" value="PROPHAGE BACTOPRENOL-LINKED GLUCOSE TRANSLOCASE HOMOLOG"/>
    <property type="match status" value="1"/>
</dbReference>
<evidence type="ECO:0000313" key="9">
    <source>
        <dbReference type="Proteomes" id="UP000197468"/>
    </source>
</evidence>
<keyword evidence="4 6" id="KW-1133">Transmembrane helix</keyword>
<comment type="subcellular location">
    <subcellularLocation>
        <location evidence="1">Membrane</location>
        <topology evidence="1">Multi-pass membrane protein</topology>
    </subcellularLocation>
</comment>
<name>A0A246JJX4_9BURK</name>
<dbReference type="Pfam" id="PF04138">
    <property type="entry name" value="GtrA_DPMS_TM"/>
    <property type="match status" value="1"/>
</dbReference>
<evidence type="ECO:0000256" key="1">
    <source>
        <dbReference type="ARBA" id="ARBA00004141"/>
    </source>
</evidence>